<evidence type="ECO:0008006" key="3">
    <source>
        <dbReference type="Google" id="ProtNLM"/>
    </source>
</evidence>
<proteinExistence type="predicted"/>
<evidence type="ECO:0000313" key="1">
    <source>
        <dbReference type="EMBL" id="OKV05985.1"/>
    </source>
</evidence>
<dbReference type="EMBL" id="LRKC01000163">
    <property type="protein sequence ID" value="OKV05985.1"/>
    <property type="molecule type" value="Genomic_DNA"/>
</dbReference>
<organism evidence="1 2">
    <name type="scientific">Escherichia coli</name>
    <dbReference type="NCBI Taxonomy" id="562"/>
    <lineage>
        <taxon>Bacteria</taxon>
        <taxon>Pseudomonadati</taxon>
        <taxon>Pseudomonadota</taxon>
        <taxon>Gammaproteobacteria</taxon>
        <taxon>Enterobacterales</taxon>
        <taxon>Enterobacteriaceae</taxon>
        <taxon>Escherichia</taxon>
    </lineage>
</organism>
<comment type="caution">
    <text evidence="1">The sequence shown here is derived from an EMBL/GenBank/DDBJ whole genome shotgun (WGS) entry which is preliminary data.</text>
</comment>
<evidence type="ECO:0000313" key="2">
    <source>
        <dbReference type="Proteomes" id="UP000185794"/>
    </source>
</evidence>
<accession>A0A854BX88</accession>
<name>A0A854BX88_ECOLX</name>
<protein>
    <recommendedName>
        <fullName evidence="3">Prophage protein</fullName>
    </recommendedName>
</protein>
<sequence>MIRTGTTYRFSDNRGDIPVTFEEVQQHKKFHDFDDLETMTAKKYRRLLSSDALFVVDHHDFLRSSLTGEIFATNREQVEAMIEYLWKIRRRMRDPVKR</sequence>
<dbReference type="AlphaFoldDB" id="A0A854BX88"/>
<reference evidence="1 2" key="1">
    <citation type="journal article" date="2017" name="Front. Cell. Infect. Microbiol.">
        <title>Chaperone-usher pili loci of human colonization factor-negative enterotoxigenic Escherichia coli.</title>
        <authorList>
            <person name="Del Canto F."/>
            <person name="Vidal R."/>
            <person name="Stine O.C."/>
            <person name="Pop M."/>
        </authorList>
    </citation>
    <scope>NUCLEOTIDE SEQUENCE [LARGE SCALE GENOMIC DNA]</scope>
    <source>
        <strain evidence="1 2">700324</strain>
    </source>
</reference>
<gene>
    <name evidence="1" type="ORF">AWP47_24840</name>
</gene>
<dbReference type="Proteomes" id="UP000185794">
    <property type="component" value="Unassembled WGS sequence"/>
</dbReference>